<dbReference type="PROSITE" id="PS50847">
    <property type="entry name" value="GRAM_POS_ANCHORING"/>
    <property type="match status" value="1"/>
</dbReference>
<dbReference type="Proteomes" id="UP000194948">
    <property type="component" value="Chromosome"/>
</dbReference>
<feature type="chain" id="PRO_5043020970" description="Gram-positive cocci surface proteins LPxTG domain-containing protein" evidence="7">
    <location>
        <begin position="29"/>
        <end position="116"/>
    </location>
</feature>
<evidence type="ECO:0000256" key="5">
    <source>
        <dbReference type="SAM" id="MobiDB-lite"/>
    </source>
</evidence>
<keyword evidence="4" id="KW-0572">Peptidoglycan-anchor</keyword>
<evidence type="ECO:0000259" key="8">
    <source>
        <dbReference type="PROSITE" id="PS50847"/>
    </source>
</evidence>
<reference evidence="10" key="1">
    <citation type="submission" date="2017-05" db="EMBL/GenBank/DDBJ databases">
        <title>The Genome Sequence of EEnterococcus faecalis 9F2_4866.</title>
        <authorList>
            <consortium name="The Broad Institute Genomics Platform"/>
            <consortium name="The Broad Institute Genomic Center for Infectious Diseases"/>
            <person name="Earl A."/>
            <person name="Manson A."/>
            <person name="Schwartman J."/>
            <person name="Gilmore M."/>
            <person name="Abouelleil A."/>
            <person name="Cao P."/>
            <person name="Chapman S."/>
            <person name="Cusick C."/>
            <person name="Shea T."/>
            <person name="Young S."/>
            <person name="Neafsey D."/>
            <person name="Nusbaum C."/>
            <person name="Birren B."/>
        </authorList>
    </citation>
    <scope>NUCLEOTIDE SEQUENCE [LARGE SCALE GENOMIC DNA]</scope>
    <source>
        <strain evidence="10">7F3_DIV0205</strain>
    </source>
</reference>
<gene>
    <name evidence="9" type="ORF">A5821_001632</name>
</gene>
<reference evidence="9 10" key="2">
    <citation type="submission" date="2024-03" db="EMBL/GenBank/DDBJ databases">
        <title>The Genome Sequence of Enterococcus sp. DIV0205d.</title>
        <authorList>
            <consortium name="The Broad Institute Genomics Platform"/>
            <consortium name="The Broad Institute Microbial Omics Core"/>
            <consortium name="The Broad Institute Genomic Center for Infectious Diseases"/>
            <person name="Earl A."/>
            <person name="Manson A."/>
            <person name="Gilmore M."/>
            <person name="Schwartman J."/>
            <person name="Shea T."/>
            <person name="Abouelleil A."/>
            <person name="Cao P."/>
            <person name="Chapman S."/>
            <person name="Cusick C."/>
            <person name="Young S."/>
            <person name="Neafsey D."/>
            <person name="Nusbaum C."/>
            <person name="Birren B."/>
        </authorList>
    </citation>
    <scope>NUCLEOTIDE SEQUENCE [LARGE SCALE GENOMIC DNA]</scope>
    <source>
        <strain evidence="9 10">7F3_DIV0205</strain>
    </source>
</reference>
<proteinExistence type="predicted"/>
<evidence type="ECO:0000256" key="1">
    <source>
        <dbReference type="ARBA" id="ARBA00022512"/>
    </source>
</evidence>
<evidence type="ECO:0000256" key="6">
    <source>
        <dbReference type="SAM" id="Phobius"/>
    </source>
</evidence>
<accession>A0AAQ3Y734</accession>
<feature type="domain" description="Gram-positive cocci surface proteins LPxTG" evidence="8">
    <location>
        <begin position="76"/>
        <end position="113"/>
    </location>
</feature>
<protein>
    <recommendedName>
        <fullName evidence="8">Gram-positive cocci surface proteins LPxTG domain-containing protein</fullName>
    </recommendedName>
</protein>
<evidence type="ECO:0000313" key="9">
    <source>
        <dbReference type="EMBL" id="WYK00534.1"/>
    </source>
</evidence>
<dbReference type="Pfam" id="PF00746">
    <property type="entry name" value="Gram_pos_anchor"/>
    <property type="match status" value="1"/>
</dbReference>
<dbReference type="InterPro" id="IPR019931">
    <property type="entry name" value="LPXTG_anchor"/>
</dbReference>
<dbReference type="AlphaFoldDB" id="A0AAQ3Y734"/>
<evidence type="ECO:0000256" key="4">
    <source>
        <dbReference type="ARBA" id="ARBA00023088"/>
    </source>
</evidence>
<feature type="signal peptide" evidence="7">
    <location>
        <begin position="1"/>
        <end position="28"/>
    </location>
</feature>
<organism evidence="9 10">
    <name type="scientific">Candidatus Enterococcus palustris</name>
    <dbReference type="NCBI Taxonomy" id="1834189"/>
    <lineage>
        <taxon>Bacteria</taxon>
        <taxon>Bacillati</taxon>
        <taxon>Bacillota</taxon>
        <taxon>Bacilli</taxon>
        <taxon>Lactobacillales</taxon>
        <taxon>Enterococcaceae</taxon>
        <taxon>Enterococcus</taxon>
    </lineage>
</organism>
<sequence>MKKSYKRLFFALLLLVGIGAANTQKALAEGGQVTTNGVVGFYEESSTEPTQSSTSEPSTATSSSKELPITKPKGRLPSTGELIQSPYTWVGVLLAIGALILFRRAKKNRSAKEGNQ</sequence>
<dbReference type="NCBIfam" id="TIGR01167">
    <property type="entry name" value="LPXTG_anchor"/>
    <property type="match status" value="1"/>
</dbReference>
<evidence type="ECO:0000313" key="10">
    <source>
        <dbReference type="Proteomes" id="UP000194948"/>
    </source>
</evidence>
<keyword evidence="3 7" id="KW-0732">Signal</keyword>
<feature type="region of interest" description="Disordered" evidence="5">
    <location>
        <begin position="41"/>
        <end position="77"/>
    </location>
</feature>
<evidence type="ECO:0000256" key="2">
    <source>
        <dbReference type="ARBA" id="ARBA00022525"/>
    </source>
</evidence>
<feature type="transmembrane region" description="Helical" evidence="6">
    <location>
        <begin position="86"/>
        <end position="102"/>
    </location>
</feature>
<evidence type="ECO:0000256" key="7">
    <source>
        <dbReference type="SAM" id="SignalP"/>
    </source>
</evidence>
<keyword evidence="2" id="KW-0964">Secreted</keyword>
<name>A0AAQ3Y734_9ENTE</name>
<keyword evidence="6" id="KW-1133">Transmembrane helix</keyword>
<dbReference type="EMBL" id="CP147244">
    <property type="protein sequence ID" value="WYK00534.1"/>
    <property type="molecule type" value="Genomic_DNA"/>
</dbReference>
<keyword evidence="6" id="KW-0812">Transmembrane</keyword>
<evidence type="ECO:0000256" key="3">
    <source>
        <dbReference type="ARBA" id="ARBA00022729"/>
    </source>
</evidence>
<keyword evidence="6" id="KW-0472">Membrane</keyword>
<keyword evidence="10" id="KW-1185">Reference proteome</keyword>
<keyword evidence="1" id="KW-0134">Cell wall</keyword>
<feature type="compositionally biased region" description="Low complexity" evidence="5">
    <location>
        <begin position="43"/>
        <end position="66"/>
    </location>
</feature>